<evidence type="ECO:0000256" key="1">
    <source>
        <dbReference type="SAM" id="MobiDB-lite"/>
    </source>
</evidence>
<gene>
    <name evidence="2" type="ORF">A3A49_00745</name>
</gene>
<feature type="compositionally biased region" description="Polar residues" evidence="1">
    <location>
        <begin position="9"/>
        <end position="33"/>
    </location>
</feature>
<evidence type="ECO:0000313" key="3">
    <source>
        <dbReference type="Proteomes" id="UP000176740"/>
    </source>
</evidence>
<dbReference type="EMBL" id="MFBO01000018">
    <property type="protein sequence ID" value="OGD98050.1"/>
    <property type="molecule type" value="Genomic_DNA"/>
</dbReference>
<proteinExistence type="predicted"/>
<evidence type="ECO:0000313" key="2">
    <source>
        <dbReference type="EMBL" id="OGD98050.1"/>
    </source>
</evidence>
<dbReference type="Proteomes" id="UP000176740">
    <property type="component" value="Unassembled WGS sequence"/>
</dbReference>
<protein>
    <submittedName>
        <fullName evidence="2">Uncharacterized protein</fullName>
    </submittedName>
</protein>
<dbReference type="AlphaFoldDB" id="A0A1F5H1L1"/>
<sequence length="142" mass="15324">MAEGATTPEGETSNKISESSKQEVTLVDSTGSANAQVEKKGLLGTVLSLLGRKKQESPQPEETPEQIRDRVATLQAERLNLVRLTGVSDSEGTSKEKDAARIKEIDERIMQLRSKLPPEVSQAQPQDASITAAIPEKDQEAA</sequence>
<feature type="region of interest" description="Disordered" evidence="1">
    <location>
        <begin position="115"/>
        <end position="142"/>
    </location>
</feature>
<name>A0A1F5H1L1_9BACT</name>
<organism evidence="2 3">
    <name type="scientific">Candidatus Curtissbacteria bacterium RIFCSPLOWO2_01_FULL_38_11b</name>
    <dbReference type="NCBI Taxonomy" id="1797725"/>
    <lineage>
        <taxon>Bacteria</taxon>
        <taxon>Candidatus Curtissiibacteriota</taxon>
    </lineage>
</organism>
<comment type="caution">
    <text evidence="2">The sequence shown here is derived from an EMBL/GenBank/DDBJ whole genome shotgun (WGS) entry which is preliminary data.</text>
</comment>
<accession>A0A1F5H1L1</accession>
<feature type="region of interest" description="Disordered" evidence="1">
    <location>
        <begin position="1"/>
        <end position="33"/>
    </location>
</feature>
<reference evidence="2 3" key="1">
    <citation type="journal article" date="2016" name="Nat. Commun.">
        <title>Thousands of microbial genomes shed light on interconnected biogeochemical processes in an aquifer system.</title>
        <authorList>
            <person name="Anantharaman K."/>
            <person name="Brown C.T."/>
            <person name="Hug L.A."/>
            <person name="Sharon I."/>
            <person name="Castelle C.J."/>
            <person name="Probst A.J."/>
            <person name="Thomas B.C."/>
            <person name="Singh A."/>
            <person name="Wilkins M.J."/>
            <person name="Karaoz U."/>
            <person name="Brodie E.L."/>
            <person name="Williams K.H."/>
            <person name="Hubbard S.S."/>
            <person name="Banfield J.F."/>
        </authorList>
    </citation>
    <scope>NUCLEOTIDE SEQUENCE [LARGE SCALE GENOMIC DNA]</scope>
</reference>